<evidence type="ECO:0000313" key="6">
    <source>
        <dbReference type="Proteomes" id="UP001174677"/>
    </source>
</evidence>
<dbReference type="EMBL" id="JARPOI010000001">
    <property type="protein sequence ID" value="KAJ9190268.1"/>
    <property type="molecule type" value="Genomic_DNA"/>
</dbReference>
<dbReference type="PANTHER" id="PTHR15367">
    <property type="entry name" value="DNA-DIRECTED RNA POLYMERASE III"/>
    <property type="match status" value="1"/>
</dbReference>
<keyword evidence="6" id="KW-1185">Reference proteome</keyword>
<organism evidence="5 6">
    <name type="scientific">Hevea brasiliensis</name>
    <name type="common">Para rubber tree</name>
    <name type="synonym">Siphonia brasiliensis</name>
    <dbReference type="NCBI Taxonomy" id="3981"/>
    <lineage>
        <taxon>Eukaryota</taxon>
        <taxon>Viridiplantae</taxon>
        <taxon>Streptophyta</taxon>
        <taxon>Embryophyta</taxon>
        <taxon>Tracheophyta</taxon>
        <taxon>Spermatophyta</taxon>
        <taxon>Magnoliopsida</taxon>
        <taxon>eudicotyledons</taxon>
        <taxon>Gunneridae</taxon>
        <taxon>Pentapetalae</taxon>
        <taxon>rosids</taxon>
        <taxon>fabids</taxon>
        <taxon>Malpighiales</taxon>
        <taxon>Euphorbiaceae</taxon>
        <taxon>Crotonoideae</taxon>
        <taxon>Micrandreae</taxon>
        <taxon>Hevea</taxon>
    </lineage>
</organism>
<comment type="similarity">
    <text evidence="2">Belongs to the eukaryotic RPC7 RNA polymerase subunit family.</text>
</comment>
<feature type="compositionally biased region" description="Basic and acidic residues" evidence="4">
    <location>
        <begin position="145"/>
        <end position="161"/>
    </location>
</feature>
<evidence type="ECO:0008006" key="7">
    <source>
        <dbReference type="Google" id="ProtNLM"/>
    </source>
</evidence>
<name>A0ABQ9NG81_HEVBR</name>
<feature type="region of interest" description="Disordered" evidence="4">
    <location>
        <begin position="145"/>
        <end position="209"/>
    </location>
</feature>
<evidence type="ECO:0000256" key="1">
    <source>
        <dbReference type="ARBA" id="ARBA00004123"/>
    </source>
</evidence>
<evidence type="ECO:0000313" key="5">
    <source>
        <dbReference type="EMBL" id="KAJ9190268.1"/>
    </source>
</evidence>
<evidence type="ECO:0000256" key="2">
    <source>
        <dbReference type="ARBA" id="ARBA00008352"/>
    </source>
</evidence>
<evidence type="ECO:0000256" key="4">
    <source>
        <dbReference type="SAM" id="MobiDB-lite"/>
    </source>
</evidence>
<gene>
    <name evidence="5" type="ORF">P3X46_001488</name>
</gene>
<keyword evidence="3" id="KW-0539">Nucleus</keyword>
<dbReference type="PANTHER" id="PTHR15367:SF2">
    <property type="entry name" value="DNA-DIRECTED RNA POLYMERASE III SUBUNIT"/>
    <property type="match status" value="1"/>
</dbReference>
<protein>
    <recommendedName>
        <fullName evidence="7">DNA-directed RNA polymerase III subunit</fullName>
    </recommendedName>
</protein>
<dbReference type="InterPro" id="IPR024661">
    <property type="entry name" value="RNA_pol_III_Rpc31"/>
</dbReference>
<accession>A0ABQ9NG81</accession>
<sequence length="209" mass="24260">MAWRGRGRGRGRFGGGGGGFGYIKQEPFVEFPEIELPDHKAVKEERALVVGNAKLQNFWKSSAYYLDETVSKKGQSIDIERFSDWGKSKSTSKRDKLNNFLLLTPMHFPAELIQGVKTQQPNPKKVRWNPDSDLQKFDLFEKLEQKYQGREEKDQKEKKEGEDEEEDQDEEVDEAEEDLSDDDYNQNVDFDDDDDDYNDDDGNDDEPVY</sequence>
<comment type="caution">
    <text evidence="5">The sequence shown here is derived from an EMBL/GenBank/DDBJ whole genome shotgun (WGS) entry which is preliminary data.</text>
</comment>
<dbReference type="Pfam" id="PF11705">
    <property type="entry name" value="RNA_pol_3_Rpc31"/>
    <property type="match status" value="1"/>
</dbReference>
<proteinExistence type="inferred from homology"/>
<reference evidence="5" key="1">
    <citation type="journal article" date="2023" name="Plant Biotechnol. J.">
        <title>Chromosome-level wild Hevea brasiliensis genome provides new tools for genomic-assisted breeding and valuable loci to elevate rubber yield.</title>
        <authorList>
            <person name="Cheng H."/>
            <person name="Song X."/>
            <person name="Hu Y."/>
            <person name="Wu T."/>
            <person name="Yang Q."/>
            <person name="An Z."/>
            <person name="Feng S."/>
            <person name="Deng Z."/>
            <person name="Wu W."/>
            <person name="Zeng X."/>
            <person name="Tu M."/>
            <person name="Wang X."/>
            <person name="Huang H."/>
        </authorList>
    </citation>
    <scope>NUCLEOTIDE SEQUENCE</scope>
    <source>
        <strain evidence="5">MT/VB/25A 57/8</strain>
    </source>
</reference>
<comment type="subcellular location">
    <subcellularLocation>
        <location evidence="1">Nucleus</location>
    </subcellularLocation>
</comment>
<feature type="compositionally biased region" description="Acidic residues" evidence="4">
    <location>
        <begin position="162"/>
        <end position="209"/>
    </location>
</feature>
<evidence type="ECO:0000256" key="3">
    <source>
        <dbReference type="ARBA" id="ARBA00023242"/>
    </source>
</evidence>
<dbReference type="Proteomes" id="UP001174677">
    <property type="component" value="Chromosome 1"/>
</dbReference>